<organism evidence="2 3">
    <name type="scientific">Schaalia cardiffensis F0333</name>
    <dbReference type="NCBI Taxonomy" id="888050"/>
    <lineage>
        <taxon>Bacteria</taxon>
        <taxon>Bacillati</taxon>
        <taxon>Actinomycetota</taxon>
        <taxon>Actinomycetes</taxon>
        <taxon>Actinomycetales</taxon>
        <taxon>Actinomycetaceae</taxon>
        <taxon>Schaalia</taxon>
    </lineage>
</organism>
<keyword evidence="1" id="KW-0472">Membrane</keyword>
<proteinExistence type="predicted"/>
<comment type="caution">
    <text evidence="2">The sequence shown here is derived from an EMBL/GenBank/DDBJ whole genome shotgun (WGS) entry which is preliminary data.</text>
</comment>
<evidence type="ECO:0000313" key="3">
    <source>
        <dbReference type="Proteomes" id="UP000013015"/>
    </source>
</evidence>
<sequence>MVSKIGAEAKNMAEYTISKADTSEAKPTGEQRPARRFWVALTIFAMSVFTLLSVLALIGLIFGPADIKALADHALPWSLLALALAGVAMAIAKRRPRAQADEA</sequence>
<gene>
    <name evidence="2" type="ORF">HMPREF9004_0448</name>
</gene>
<feature type="transmembrane region" description="Helical" evidence="1">
    <location>
        <begin position="37"/>
        <end position="62"/>
    </location>
</feature>
<keyword evidence="1" id="KW-0812">Transmembrane</keyword>
<protein>
    <submittedName>
        <fullName evidence="2">Macrolide export ATP-binding/permease MacB</fullName>
        <ecNumber evidence="2">3.6.3.-</ecNumber>
    </submittedName>
</protein>
<dbReference type="PATRIC" id="fig|888050.3.peg.436"/>
<keyword evidence="2" id="KW-0547">Nucleotide-binding</keyword>
<keyword evidence="3" id="KW-1185">Reference proteome</keyword>
<keyword evidence="2" id="KW-0067">ATP-binding</keyword>
<evidence type="ECO:0000313" key="2">
    <source>
        <dbReference type="EMBL" id="ENO18778.1"/>
    </source>
</evidence>
<dbReference type="EC" id="3.6.3.-" evidence="2"/>
<reference evidence="2 3" key="1">
    <citation type="submission" date="2013-03" db="EMBL/GenBank/DDBJ databases">
        <title>Reference genome for the Human Microbiome Project.</title>
        <authorList>
            <person name="Aqrawi P."/>
            <person name="Ayvaz T."/>
            <person name="Bess C."/>
            <person name="Blankenburg K."/>
            <person name="Coyle M."/>
            <person name="Deng J."/>
            <person name="Forbes L."/>
            <person name="Fowler G."/>
            <person name="Francisco L."/>
            <person name="Fu Q."/>
            <person name="Gibbs R."/>
            <person name="Gross S."/>
            <person name="Gubbala S."/>
            <person name="Hale W."/>
            <person name="Hemphill L."/>
            <person name="Highlander S."/>
            <person name="Hirani K."/>
            <person name="Jackson L."/>
            <person name="Jakkamsetti A."/>
            <person name="Javaid M."/>
            <person name="Jayaseelan J.C."/>
            <person name="Jiang H."/>
            <person name="Joshi V."/>
            <person name="Korchina V."/>
            <person name="Kovar C."/>
            <person name="Lara F."/>
            <person name="Lee S."/>
            <person name="Liu Y."/>
            <person name="Mata R."/>
            <person name="Mathew T."/>
            <person name="Munidasa M."/>
            <person name="Muzny D."/>
            <person name="Nazareth L."/>
            <person name="Ngo R."/>
            <person name="Nguyen L."/>
            <person name="Nguyen N."/>
            <person name="Okwuonu G."/>
            <person name="Ongeri F."/>
            <person name="Palculict T."/>
            <person name="Patil S."/>
            <person name="Petrosino J."/>
            <person name="Pham C."/>
            <person name="Pham P."/>
            <person name="Pu L.-L."/>
            <person name="Qin X."/>
            <person name="Qu J."/>
            <person name="Reid J."/>
            <person name="Ross M."/>
            <person name="Ruth R."/>
            <person name="Saada N."/>
            <person name="San Lucas F."/>
            <person name="Santibanez J."/>
            <person name="Shang Y."/>
            <person name="Simmons D."/>
            <person name="Song X.-Z."/>
            <person name="Tang L.-Y."/>
            <person name="Thornton R."/>
            <person name="Warren J."/>
            <person name="Weissenberger G."/>
            <person name="Wilczek-Boney K."/>
            <person name="Worley K."/>
            <person name="Youmans B."/>
            <person name="Zhang J."/>
            <person name="Zhang L."/>
            <person name="Zhao Z."/>
            <person name="Zhou C."/>
            <person name="Zhu D."/>
            <person name="Zhu Y."/>
        </authorList>
    </citation>
    <scope>NUCLEOTIDE SEQUENCE [LARGE SCALE GENOMIC DNA]</scope>
    <source>
        <strain evidence="2 3">F0333</strain>
    </source>
</reference>
<dbReference type="STRING" id="888050.HMPREF9004_0448"/>
<dbReference type="HOGENOM" id="CLU_178236_0_0_11"/>
<dbReference type="Proteomes" id="UP000013015">
    <property type="component" value="Unassembled WGS sequence"/>
</dbReference>
<accession>N6XC55</accession>
<dbReference type="EMBL" id="AQHZ01000007">
    <property type="protein sequence ID" value="ENO18778.1"/>
    <property type="molecule type" value="Genomic_DNA"/>
</dbReference>
<dbReference type="GO" id="GO:0005524">
    <property type="term" value="F:ATP binding"/>
    <property type="evidence" value="ECO:0007669"/>
    <property type="project" value="UniProtKB-KW"/>
</dbReference>
<keyword evidence="2" id="KW-0378">Hydrolase</keyword>
<feature type="transmembrane region" description="Helical" evidence="1">
    <location>
        <begin position="74"/>
        <end position="92"/>
    </location>
</feature>
<evidence type="ECO:0000256" key="1">
    <source>
        <dbReference type="SAM" id="Phobius"/>
    </source>
</evidence>
<dbReference type="GO" id="GO:0016787">
    <property type="term" value="F:hydrolase activity"/>
    <property type="evidence" value="ECO:0007669"/>
    <property type="project" value="UniProtKB-KW"/>
</dbReference>
<name>N6XC55_9ACTO</name>
<dbReference type="AlphaFoldDB" id="N6XC55"/>
<keyword evidence="1" id="KW-1133">Transmembrane helix</keyword>